<feature type="region of interest" description="Disordered" evidence="6">
    <location>
        <begin position="902"/>
        <end position="929"/>
    </location>
</feature>
<dbReference type="InterPro" id="IPR048485">
    <property type="entry name" value="COG5_helical"/>
</dbReference>
<dbReference type="Pfam" id="PF20649">
    <property type="entry name" value="COG5_C"/>
    <property type="match status" value="1"/>
</dbReference>
<feature type="coiled-coil region" evidence="5">
    <location>
        <begin position="340"/>
        <end position="374"/>
    </location>
</feature>
<keyword evidence="4 7" id="KW-0472">Membrane</keyword>
<dbReference type="EMBL" id="JARVKM010000072">
    <property type="protein sequence ID" value="KAK9771643.1"/>
    <property type="molecule type" value="Genomic_DNA"/>
</dbReference>
<reference evidence="11 12" key="1">
    <citation type="submission" date="2024-02" db="EMBL/GenBank/DDBJ databases">
        <title>First draft genome assembly of two strains of Seiridium cardinale.</title>
        <authorList>
            <person name="Emiliani G."/>
            <person name="Scali E."/>
        </authorList>
    </citation>
    <scope>NUCLEOTIDE SEQUENCE [LARGE SCALE GENOMIC DNA]</scope>
    <source>
        <strain evidence="11 12">BM-138-000479</strain>
    </source>
</reference>
<keyword evidence="5" id="KW-0175">Coiled coil</keyword>
<evidence type="ECO:0000256" key="6">
    <source>
        <dbReference type="SAM" id="MobiDB-lite"/>
    </source>
</evidence>
<keyword evidence="7" id="KW-0812">Transmembrane</keyword>
<name>A0ABR2XCW9_9PEZI</name>
<feature type="domain" description="DUF7726" evidence="10">
    <location>
        <begin position="62"/>
        <end position="139"/>
    </location>
</feature>
<organism evidence="11 12">
    <name type="scientific">Seiridium cardinale</name>
    <dbReference type="NCBI Taxonomy" id="138064"/>
    <lineage>
        <taxon>Eukaryota</taxon>
        <taxon>Fungi</taxon>
        <taxon>Dikarya</taxon>
        <taxon>Ascomycota</taxon>
        <taxon>Pezizomycotina</taxon>
        <taxon>Sordariomycetes</taxon>
        <taxon>Xylariomycetidae</taxon>
        <taxon>Amphisphaeriales</taxon>
        <taxon>Sporocadaceae</taxon>
        <taxon>Seiridium</taxon>
    </lineage>
</organism>
<evidence type="ECO:0000259" key="8">
    <source>
        <dbReference type="Pfam" id="PF10392"/>
    </source>
</evidence>
<keyword evidence="3" id="KW-0333">Golgi apparatus</keyword>
<dbReference type="Pfam" id="PF24852">
    <property type="entry name" value="DUF7726"/>
    <property type="match status" value="1"/>
</dbReference>
<evidence type="ECO:0000256" key="7">
    <source>
        <dbReference type="SAM" id="Phobius"/>
    </source>
</evidence>
<comment type="caution">
    <text evidence="11">The sequence shown here is derived from an EMBL/GenBank/DDBJ whole genome shotgun (WGS) entry which is preliminary data.</text>
</comment>
<proteinExistence type="predicted"/>
<keyword evidence="7" id="KW-1133">Transmembrane helix</keyword>
<dbReference type="InterPro" id="IPR056143">
    <property type="entry name" value="DUF7726"/>
</dbReference>
<feature type="domain" description="Conserved oligomeric Golgi complex subunit 5 N-terminal" evidence="8">
    <location>
        <begin position="266"/>
        <end position="398"/>
    </location>
</feature>
<feature type="compositionally biased region" description="Low complexity" evidence="6">
    <location>
        <begin position="907"/>
        <end position="923"/>
    </location>
</feature>
<dbReference type="Proteomes" id="UP001465668">
    <property type="component" value="Unassembled WGS sequence"/>
</dbReference>
<gene>
    <name evidence="11" type="ORF">SCAR479_11714</name>
</gene>
<dbReference type="InterPro" id="IPR019465">
    <property type="entry name" value="Cog5"/>
</dbReference>
<dbReference type="Pfam" id="PF10392">
    <property type="entry name" value="COG5_N"/>
    <property type="match status" value="1"/>
</dbReference>
<dbReference type="PANTHER" id="PTHR13228">
    <property type="entry name" value="CONSERVED OLIGOMERIC GOLGI COMPLEX COMPONENT 5"/>
    <property type="match status" value="1"/>
</dbReference>
<keyword evidence="12" id="KW-1185">Reference proteome</keyword>
<feature type="region of interest" description="Disordered" evidence="6">
    <location>
        <begin position="1"/>
        <end position="48"/>
    </location>
</feature>
<evidence type="ECO:0000259" key="9">
    <source>
        <dbReference type="Pfam" id="PF20649"/>
    </source>
</evidence>
<dbReference type="PANTHER" id="PTHR13228:SF3">
    <property type="entry name" value="CONSERVED OLIGOMERIC GOLGI COMPLEX SUBUNIT 5"/>
    <property type="match status" value="1"/>
</dbReference>
<evidence type="ECO:0000256" key="1">
    <source>
        <dbReference type="ARBA" id="ARBA00004395"/>
    </source>
</evidence>
<feature type="transmembrane region" description="Helical" evidence="7">
    <location>
        <begin position="1307"/>
        <end position="1329"/>
    </location>
</feature>
<sequence>MRPLQERDTNANTAKPDKANESNDKKSNAKNASKAKEPSKDAPTAADLSDIHLDGEIDENVKIYDTCDDIRKKINGHLKNTTQAAFARELSDLLPHSKINASHVGRYLKMKGPKAGGHNPVFYAAYVYFEKLRIKQGKKKSAKREKMEDNWDKKGGFPREGSHNIYVTCLPGERWTFDQYGVPKQTASAVSQVSATASCKSTIQCNQATSRGTGVYAMASEQLAPLTSFTANPLAAGSLADSPNPPGSEDSMAANADEEPSYIDYETFLDPGFTPASFANALVLATNNANDATLDLSTPLSKVLFDAQEIDSHIDLLTTRSAIPLLSHTKDQTESSTRIISEIDSQVKSLNESYKQLEKEVIQKHAEADEVKQVASRLWETLKLGRSVGRCLQLGRQLEVQHSEISSSGSAGKKEDHRALVRCAHTILSLREVLDHKAPGEEGYGLDRINAVKSLQDSIVAPVERSVRSTSEQIIREFAIGSASGTATFAQSEETKARTLSAMTTLYLLSPTSGVKADKWTPQLLLQALEVYFRNALQSSVASLARSLATLPTLDRTLAEVAARCQNIVALEIILDTTKAPTHPLLSKQKQSAETPNLLQPLLAYLETGSLPSYFWRSMASSLSTRVVEIVNRGGVSARTLKSNRSAVGDAMRECVIKGSQPPSTVTAAKGKSTKSDPEKAGWEREVAVMVGSVKKTRRISRRLELKTQHEQQRSPPSHSPRAVAHCFGAAHSWDCPETNKQCGACPSGGHCAECREVNISKLNKQWKLFQRSDQSDKDMFDKLFALRYGSEAMDSPLYHKFSASFDHSIKWHRESLGRFMDAISEGRIEGMSLSSAFVPNDGLAQLSTDDLLERCSELTQHLQKLHAELIRRKHHEPLDSDTESVYSDVEFEEHCESSSEDTVAISTQLTSPPTSQPQSNQPEGQKVRSRILKHWSSDDPRAAKFVRMAHSPRFLAILLDLARHYSWEQTTGMVNYAIIERVAGLDLRCASRGKPRKFRFETGLSPPRGLIGAMGVRRFASLKRMCHPGTCGGRSSWRLEASALQVRMSIPTAPLAALTTVFTPPCATSWLLTTTKVPSQYPPFPTTGPSLCDPPSWESNIEAQGFQYYSPAVCPSGFEVGPNCEITKTRILQGFPPVADGETAVYCVPSGHTCTTDTTDFRGGVWGFTRAAATPTSGVAVVTVGPALQIRFRDEDLSILETHPLTPGLVLAGATTSTVSSEISPASTAIVGFSTITGQSITTTTGNTILADSRTSNGDGDDTPSILVVASTDATGSQSGTVTTDTTEANIAASSSSSSSMNPGSLAAIVLSSILIVIVLAITSVIFIRRNRRSGQNRSARLLPFRQKPWRFREEGYDGGPRARGLSVASIVLPIQTAELSGTAPSVSIRAEKLRQRTIDVLELDVKGVKAMEGKRSLMENKIISGPLLFQMDTFGGINANDIIWTVFGRLGELCKREVARRTRRSCGARGQASAGDIFNTPCATFAHIGLPGRCDATLPSITTIMPNELEPAPSVSYYNNGLSHERITSGAVINTADGRNIHLDVESYGHGTFWRRVTQKLRGLVSGEHKKDG</sequence>
<evidence type="ECO:0000256" key="4">
    <source>
        <dbReference type="ARBA" id="ARBA00023136"/>
    </source>
</evidence>
<accession>A0ABR2XCW9</accession>
<comment type="subcellular location">
    <subcellularLocation>
        <location evidence="1">Golgi apparatus membrane</location>
        <topology evidence="1">Peripheral membrane protein</topology>
    </subcellularLocation>
</comment>
<evidence type="ECO:0000256" key="2">
    <source>
        <dbReference type="ARBA" id="ARBA00020974"/>
    </source>
</evidence>
<evidence type="ECO:0000313" key="11">
    <source>
        <dbReference type="EMBL" id="KAK9771643.1"/>
    </source>
</evidence>
<evidence type="ECO:0000259" key="10">
    <source>
        <dbReference type="Pfam" id="PF24852"/>
    </source>
</evidence>
<evidence type="ECO:0000313" key="12">
    <source>
        <dbReference type="Proteomes" id="UP001465668"/>
    </source>
</evidence>
<evidence type="ECO:0000256" key="3">
    <source>
        <dbReference type="ARBA" id="ARBA00023034"/>
    </source>
</evidence>
<evidence type="ECO:0000256" key="5">
    <source>
        <dbReference type="SAM" id="Coils"/>
    </source>
</evidence>
<dbReference type="InterPro" id="IPR049176">
    <property type="entry name" value="COG5_N"/>
</dbReference>
<feature type="region of interest" description="Disordered" evidence="6">
    <location>
        <begin position="661"/>
        <end position="681"/>
    </location>
</feature>
<feature type="compositionally biased region" description="Basic and acidic residues" evidence="6">
    <location>
        <begin position="1"/>
        <end position="27"/>
    </location>
</feature>
<feature type="domain" description="Conserved oligomeric Golgi complex subunit 5 helical" evidence="9">
    <location>
        <begin position="446"/>
        <end position="653"/>
    </location>
</feature>
<protein>
    <recommendedName>
        <fullName evidence="2">Conserved oligomeric Golgi complex subunit 5</fullName>
    </recommendedName>
</protein>